<feature type="domain" description="NADP-dependent oxidoreductase" evidence="2">
    <location>
        <begin position="18"/>
        <end position="316"/>
    </location>
</feature>
<dbReference type="EMBL" id="AP025739">
    <property type="protein sequence ID" value="BDI32824.1"/>
    <property type="molecule type" value="Genomic_DNA"/>
</dbReference>
<dbReference type="PANTHER" id="PTHR43364:SF4">
    <property type="entry name" value="NAD(P)-LINKED OXIDOREDUCTASE SUPERFAMILY PROTEIN"/>
    <property type="match status" value="1"/>
</dbReference>
<dbReference type="InterPro" id="IPR036812">
    <property type="entry name" value="NAD(P)_OxRdtase_dom_sf"/>
</dbReference>
<dbReference type="GO" id="GO:0005829">
    <property type="term" value="C:cytosol"/>
    <property type="evidence" value="ECO:0007669"/>
    <property type="project" value="TreeGrafter"/>
</dbReference>
<reference evidence="3 4" key="1">
    <citation type="journal article" date="2019" name="Int. J. Syst. Evol. Microbiol.">
        <title>Capsulimonas corticalis gen. nov., sp. nov., an aerobic capsulated bacterium, of a novel bacterial order, Capsulimonadales ord. nov., of the class Armatimonadia of the phylum Armatimonadetes.</title>
        <authorList>
            <person name="Li J."/>
            <person name="Kudo C."/>
            <person name="Tonouchi A."/>
        </authorList>
    </citation>
    <scope>NUCLEOTIDE SEQUENCE [LARGE SCALE GENOMIC DNA]</scope>
    <source>
        <strain evidence="3 4">AX-7</strain>
    </source>
</reference>
<evidence type="ECO:0000256" key="1">
    <source>
        <dbReference type="ARBA" id="ARBA00023002"/>
    </source>
</evidence>
<keyword evidence="4" id="KW-1185">Reference proteome</keyword>
<dbReference type="Proteomes" id="UP000287394">
    <property type="component" value="Chromosome"/>
</dbReference>
<evidence type="ECO:0000313" key="3">
    <source>
        <dbReference type="EMBL" id="BDI32824.1"/>
    </source>
</evidence>
<evidence type="ECO:0000259" key="2">
    <source>
        <dbReference type="Pfam" id="PF00248"/>
    </source>
</evidence>
<protein>
    <recommendedName>
        <fullName evidence="2">NADP-dependent oxidoreductase domain-containing protein</fullName>
    </recommendedName>
</protein>
<dbReference type="InterPro" id="IPR050523">
    <property type="entry name" value="AKR_Detox_Biosynth"/>
</dbReference>
<keyword evidence="1" id="KW-0560">Oxidoreductase</keyword>
<dbReference type="PANTHER" id="PTHR43364">
    <property type="entry name" value="NADH-SPECIFIC METHYLGLYOXAL REDUCTASE-RELATED"/>
    <property type="match status" value="1"/>
</dbReference>
<dbReference type="GO" id="GO:0016491">
    <property type="term" value="F:oxidoreductase activity"/>
    <property type="evidence" value="ECO:0007669"/>
    <property type="project" value="UniProtKB-KW"/>
</dbReference>
<dbReference type="KEGG" id="ccot:CCAX7_48750"/>
<dbReference type="Gene3D" id="3.20.20.100">
    <property type="entry name" value="NADP-dependent oxidoreductase domain"/>
    <property type="match status" value="1"/>
</dbReference>
<dbReference type="InterPro" id="IPR023210">
    <property type="entry name" value="NADP_OxRdtase_dom"/>
</dbReference>
<gene>
    <name evidence="3" type="ORF">CCAX7_48750</name>
</gene>
<dbReference type="AlphaFoldDB" id="A0A402CQ62"/>
<dbReference type="RefSeq" id="WP_218025481.1">
    <property type="nucleotide sequence ID" value="NZ_AP025739.1"/>
</dbReference>
<dbReference type="SUPFAM" id="SSF51430">
    <property type="entry name" value="NAD(P)-linked oxidoreductase"/>
    <property type="match status" value="1"/>
</dbReference>
<sequence>MAMEYSEVPGVDKQVSRLIHGTITLSPDAVEEGFALLDDVYALGYNTFDTAHVYGGGHNERLFGRWIRERGIRDHVVILGKGAHHNQDRRRVTPYDITADLHDTLARMQVDHIDIYILHRDDPNVPVGPIVEILNEHARAGKIGAFGGSNWTSERIAEANEYAEKNGLTPFIVSNPNYSLAEMVKEPWENCVTISGPAGAPSRQWYGDHGQILFTWSSLAGGFFSGRFRRDNLDQFTSYFDKLCVECYCYEQNFERLERAEKLAIEKDATLAQIALSFVLNQPLKIFTLAAAGNKSEAQANVDALAIKLTPGELAWLDLRAHSPVG</sequence>
<accession>A0A402CQ62</accession>
<proteinExistence type="predicted"/>
<dbReference type="CDD" id="cd19082">
    <property type="entry name" value="AKR_AKR10A1_2"/>
    <property type="match status" value="1"/>
</dbReference>
<dbReference type="Pfam" id="PF00248">
    <property type="entry name" value="Aldo_ket_red"/>
    <property type="match status" value="1"/>
</dbReference>
<organism evidence="3 4">
    <name type="scientific">Capsulimonas corticalis</name>
    <dbReference type="NCBI Taxonomy" id="2219043"/>
    <lineage>
        <taxon>Bacteria</taxon>
        <taxon>Bacillati</taxon>
        <taxon>Armatimonadota</taxon>
        <taxon>Armatimonadia</taxon>
        <taxon>Capsulimonadales</taxon>
        <taxon>Capsulimonadaceae</taxon>
        <taxon>Capsulimonas</taxon>
    </lineage>
</organism>
<evidence type="ECO:0000313" key="4">
    <source>
        <dbReference type="Proteomes" id="UP000287394"/>
    </source>
</evidence>
<name>A0A402CQ62_9BACT</name>